<proteinExistence type="predicted"/>
<evidence type="ECO:0008006" key="4">
    <source>
        <dbReference type="Google" id="ProtNLM"/>
    </source>
</evidence>
<keyword evidence="3" id="KW-1185">Reference proteome</keyword>
<dbReference type="EMBL" id="CP013118">
    <property type="protein sequence ID" value="ALO15863.1"/>
    <property type="molecule type" value="Genomic_DNA"/>
</dbReference>
<evidence type="ECO:0000313" key="2">
    <source>
        <dbReference type="EMBL" id="ALO15863.1"/>
    </source>
</evidence>
<feature type="chain" id="PRO_5006599338" description="DUF3108 domain-containing protein" evidence="1">
    <location>
        <begin position="20"/>
        <end position="269"/>
    </location>
</feature>
<evidence type="ECO:0000256" key="1">
    <source>
        <dbReference type="SAM" id="SignalP"/>
    </source>
</evidence>
<name>A0A0S2I0U7_9BACT</name>
<dbReference type="OrthoDB" id="9808473at2"/>
<gene>
    <name evidence="2" type="ORF">L21SP5_02230</name>
</gene>
<reference evidence="2 3" key="1">
    <citation type="submission" date="2015-11" db="EMBL/GenBank/DDBJ databases">
        <title>Description and complete genome sequence of a novel strain predominating in hypersaline microbial mats and representing a new family of the Bacteriodetes phylum.</title>
        <authorList>
            <person name="Spring S."/>
            <person name="Bunk B."/>
            <person name="Sproer C."/>
            <person name="Klenk H.-P."/>
        </authorList>
    </citation>
    <scope>NUCLEOTIDE SEQUENCE [LARGE SCALE GENOMIC DNA]</scope>
    <source>
        <strain evidence="2 3">L21-Spi-D4</strain>
    </source>
</reference>
<organism evidence="2 3">
    <name type="scientific">Salinivirga cyanobacteriivorans</name>
    <dbReference type="NCBI Taxonomy" id="1307839"/>
    <lineage>
        <taxon>Bacteria</taxon>
        <taxon>Pseudomonadati</taxon>
        <taxon>Bacteroidota</taxon>
        <taxon>Bacteroidia</taxon>
        <taxon>Bacteroidales</taxon>
        <taxon>Salinivirgaceae</taxon>
        <taxon>Salinivirga</taxon>
    </lineage>
</organism>
<protein>
    <recommendedName>
        <fullName evidence="4">DUF3108 domain-containing protein</fullName>
    </recommendedName>
</protein>
<dbReference type="RefSeq" id="WP_057953284.1">
    <property type="nucleotide sequence ID" value="NZ_CP013118.1"/>
</dbReference>
<dbReference type="Proteomes" id="UP000064893">
    <property type="component" value="Chromosome"/>
</dbReference>
<keyword evidence="1" id="KW-0732">Signal</keyword>
<dbReference type="Pfam" id="PF11306">
    <property type="entry name" value="DUF3108"/>
    <property type="match status" value="1"/>
</dbReference>
<sequence length="269" mass="31480" precursor="true">MIRRFYLLVFLFAVQSAFGQCGIEQKVFRAGEKLTYKAYFNWNFIWLEAADVEFTVTHTANKRAYNFTSIGTSLPKYDWLYKVRDTFRSKVNVETLQPWFYHRNTSEGSYRVNNKYHFNYSDSLIYTDTDNSDFGKAMDTIAFPDCTFDVLSAIYYTRSLDFDHRKIGEKIPITFIIDNELYDLYIRYLGKETIETRTGDIYKCVKFNILLVEGTIFEGGEDMTVWATDDRNHIPVLVEAKIVLGKVKAFLTDYQNIKYPLSGWLGKGE</sequence>
<feature type="signal peptide" evidence="1">
    <location>
        <begin position="1"/>
        <end position="19"/>
    </location>
</feature>
<dbReference type="KEGG" id="blq:L21SP5_02230"/>
<dbReference type="InterPro" id="IPR021457">
    <property type="entry name" value="DUF3108"/>
</dbReference>
<dbReference type="AlphaFoldDB" id="A0A0S2I0U7"/>
<evidence type="ECO:0000313" key="3">
    <source>
        <dbReference type="Proteomes" id="UP000064893"/>
    </source>
</evidence>
<dbReference type="STRING" id="1307839.L21SP5_02230"/>
<accession>A0A0S2I0U7</accession>